<dbReference type="PROSITE" id="PS50801">
    <property type="entry name" value="STAS"/>
    <property type="match status" value="1"/>
</dbReference>
<dbReference type="AlphaFoldDB" id="A0A8D5JS83"/>
<dbReference type="InterPro" id="IPR036513">
    <property type="entry name" value="STAS_dom_sf"/>
</dbReference>
<proteinExistence type="predicted"/>
<protein>
    <submittedName>
        <fullName evidence="2">Anti-sigma factor antagonist</fullName>
    </submittedName>
</protein>
<dbReference type="EMBL" id="AP024110">
    <property type="protein sequence ID" value="BCM26186.1"/>
    <property type="molecule type" value="Genomic_DNA"/>
</dbReference>
<evidence type="ECO:0000259" key="1">
    <source>
        <dbReference type="PROSITE" id="PS50801"/>
    </source>
</evidence>
<evidence type="ECO:0000313" key="2">
    <source>
        <dbReference type="EMBL" id="BCM26186.1"/>
    </source>
</evidence>
<accession>A0A8D5JS83</accession>
<dbReference type="Pfam" id="PF13466">
    <property type="entry name" value="STAS_2"/>
    <property type="match status" value="1"/>
</dbReference>
<dbReference type="InterPro" id="IPR052746">
    <property type="entry name" value="MlaB_ABC_Transporter"/>
</dbReference>
<dbReference type="InterPro" id="IPR058548">
    <property type="entry name" value="MlaB-like_STAS"/>
</dbReference>
<dbReference type="CDD" id="cd07043">
    <property type="entry name" value="STAS_anti-anti-sigma_factors"/>
    <property type="match status" value="1"/>
</dbReference>
<feature type="domain" description="STAS" evidence="1">
    <location>
        <begin position="1"/>
        <end position="104"/>
    </location>
</feature>
<dbReference type="KEGG" id="mpau:ZMTM_24450"/>
<sequence length="104" mass="11387">MAINIVMKKDLCQLAVDGEMTIFVAQELKAALEEPLAKAREIEFDLSQITEIDSAGLQIMLMAKIESITRGTQLRFTGHSASVQDMLDLTDLGSFFGDPVVIQA</sequence>
<dbReference type="Gene3D" id="3.30.750.24">
    <property type="entry name" value="STAS domain"/>
    <property type="match status" value="1"/>
</dbReference>
<dbReference type="InterPro" id="IPR002645">
    <property type="entry name" value="STAS_dom"/>
</dbReference>
<dbReference type="SUPFAM" id="SSF52091">
    <property type="entry name" value="SpoIIaa-like"/>
    <property type="match status" value="1"/>
</dbReference>
<dbReference type="PANTHER" id="PTHR35849:SF2">
    <property type="entry name" value="BLR2341 PROTEIN"/>
    <property type="match status" value="1"/>
</dbReference>
<evidence type="ECO:0000313" key="3">
    <source>
        <dbReference type="Proteomes" id="UP000826722"/>
    </source>
</evidence>
<dbReference type="Proteomes" id="UP000826722">
    <property type="component" value="Chromosome"/>
</dbReference>
<keyword evidence="3" id="KW-1185">Reference proteome</keyword>
<organism evidence="2 3">
    <name type="scientific">Methyloradius palustris</name>
    <dbReference type="NCBI Taxonomy" id="2778876"/>
    <lineage>
        <taxon>Bacteria</taxon>
        <taxon>Pseudomonadati</taxon>
        <taxon>Pseudomonadota</taxon>
        <taxon>Betaproteobacteria</taxon>
        <taxon>Nitrosomonadales</taxon>
        <taxon>Methylophilaceae</taxon>
        <taxon>Methyloradius</taxon>
    </lineage>
</organism>
<name>A0A8D5JS83_9PROT</name>
<dbReference type="PANTHER" id="PTHR35849">
    <property type="entry name" value="BLR2341 PROTEIN"/>
    <property type="match status" value="1"/>
</dbReference>
<reference evidence="2" key="1">
    <citation type="journal article" date="2021" name="Arch. Microbiol.">
        <title>Methyloradius palustris gen. nov., sp. nov., a methanol-oxidizing bacterium isolated from snow.</title>
        <authorList>
            <person name="Miyadera T."/>
            <person name="Kojima H."/>
            <person name="Fukui M."/>
        </authorList>
    </citation>
    <scope>NUCLEOTIDE SEQUENCE</scope>
    <source>
        <strain evidence="2">Zm11</strain>
    </source>
</reference>
<dbReference type="RefSeq" id="WP_221764202.1">
    <property type="nucleotide sequence ID" value="NZ_AP024110.1"/>
</dbReference>
<gene>
    <name evidence="2" type="primary">rsbV</name>
    <name evidence="2" type="ORF">ZMTM_24450</name>
</gene>